<proteinExistence type="predicted"/>
<sequence>MSSTRLDVGYTATRRTLATELGHVVDVRGEHDDGAALTQRHLGHGDVDGVCVTMPSGMDQHG</sequence>
<evidence type="ECO:0000313" key="2">
    <source>
        <dbReference type="Proteomes" id="UP001183414"/>
    </source>
</evidence>
<dbReference type="EMBL" id="JAVREQ010000013">
    <property type="protein sequence ID" value="MDT0380208.1"/>
    <property type="molecule type" value="Genomic_DNA"/>
</dbReference>
<accession>A0ABU2NX67</accession>
<keyword evidence="2" id="KW-1185">Reference proteome</keyword>
<name>A0ABU2NX67_9ACTN</name>
<evidence type="ECO:0000313" key="1">
    <source>
        <dbReference type="EMBL" id="MDT0380208.1"/>
    </source>
</evidence>
<gene>
    <name evidence="1" type="ORF">RM572_15725</name>
</gene>
<organism evidence="1 2">
    <name type="scientific">Streptomyces hazeniae</name>
    <dbReference type="NCBI Taxonomy" id="3075538"/>
    <lineage>
        <taxon>Bacteria</taxon>
        <taxon>Bacillati</taxon>
        <taxon>Actinomycetota</taxon>
        <taxon>Actinomycetes</taxon>
        <taxon>Kitasatosporales</taxon>
        <taxon>Streptomycetaceae</taxon>
        <taxon>Streptomyces</taxon>
    </lineage>
</organism>
<protein>
    <submittedName>
        <fullName evidence="1">Uncharacterized protein</fullName>
    </submittedName>
</protein>
<dbReference type="Proteomes" id="UP001183414">
    <property type="component" value="Unassembled WGS sequence"/>
</dbReference>
<comment type="caution">
    <text evidence="1">The sequence shown here is derived from an EMBL/GenBank/DDBJ whole genome shotgun (WGS) entry which is preliminary data.</text>
</comment>
<reference evidence="2" key="1">
    <citation type="submission" date="2023-07" db="EMBL/GenBank/DDBJ databases">
        <title>30 novel species of actinomycetes from the DSMZ collection.</title>
        <authorList>
            <person name="Nouioui I."/>
        </authorList>
    </citation>
    <scope>NUCLEOTIDE SEQUENCE [LARGE SCALE GENOMIC DNA]</scope>
    <source>
        <strain evidence="2">DSM 42041</strain>
    </source>
</reference>